<dbReference type="GO" id="GO:0003714">
    <property type="term" value="F:transcription corepressor activity"/>
    <property type="evidence" value="ECO:0007669"/>
    <property type="project" value="TreeGrafter"/>
</dbReference>
<evidence type="ECO:0000256" key="2">
    <source>
        <dbReference type="ARBA" id="ARBA00022676"/>
    </source>
</evidence>
<keyword evidence="8" id="KW-1185">Reference proteome</keyword>
<protein>
    <recommendedName>
        <fullName evidence="6">Macro domain-containing protein</fullName>
    </recommendedName>
</protein>
<evidence type="ECO:0000256" key="4">
    <source>
        <dbReference type="ARBA" id="ARBA00023027"/>
    </source>
</evidence>
<evidence type="ECO:0000313" key="8">
    <source>
        <dbReference type="Proteomes" id="UP000261380"/>
    </source>
</evidence>
<dbReference type="InterPro" id="IPR043472">
    <property type="entry name" value="Macro_dom-like"/>
</dbReference>
<accession>A0A3B5M7T0</accession>
<feature type="domain" description="Macro" evidence="6">
    <location>
        <begin position="59"/>
        <end position="257"/>
    </location>
</feature>
<dbReference type="GO" id="GO:0005634">
    <property type="term" value="C:nucleus"/>
    <property type="evidence" value="ECO:0007669"/>
    <property type="project" value="UniProtKB-SubCell"/>
</dbReference>
<dbReference type="GO" id="GO:0010629">
    <property type="term" value="P:negative regulation of gene expression"/>
    <property type="evidence" value="ECO:0007669"/>
    <property type="project" value="TreeGrafter"/>
</dbReference>
<dbReference type="AlphaFoldDB" id="A0A3B5M7T0"/>
<evidence type="ECO:0000256" key="3">
    <source>
        <dbReference type="ARBA" id="ARBA00022679"/>
    </source>
</evidence>
<dbReference type="GO" id="GO:0003950">
    <property type="term" value="F:NAD+ poly-ADP-ribosyltransferase activity"/>
    <property type="evidence" value="ECO:0007669"/>
    <property type="project" value="TreeGrafter"/>
</dbReference>
<dbReference type="GeneTree" id="ENSGT00940000158837"/>
<evidence type="ECO:0000256" key="1">
    <source>
        <dbReference type="ARBA" id="ARBA00004123"/>
    </source>
</evidence>
<keyword evidence="5" id="KW-0539">Nucleus</keyword>
<dbReference type="Proteomes" id="UP000261380">
    <property type="component" value="Unplaced"/>
</dbReference>
<reference evidence="7" key="2">
    <citation type="submission" date="2025-09" db="UniProtKB">
        <authorList>
            <consortium name="Ensembl"/>
        </authorList>
    </citation>
    <scope>IDENTIFICATION</scope>
</reference>
<sequence>MASKLDIPLYEASLSIVRRCGADLCEIINTKFGCVAAIKGVENESRSSYQRPPAIIKPERRFEFMMRSGVKVSVWKADLTNFPADAVVNAANEDLKHYGGLALALSTAGGPQIQLESDDYIKKNDKLQTGEAVALGPGSLPYKKIIHAVGPYLSSSPSQHDVNKAKPFLEKAIWNILYTVEKYRLATVAIPAISSGLFNYPLRECADTIVSTIRLNILNFWKFLKFQNLRFLTFKTQKFPRFFPKKVSGIFFLSLKS</sequence>
<dbReference type="SUPFAM" id="SSF52949">
    <property type="entry name" value="Macro domain-like"/>
    <property type="match status" value="1"/>
</dbReference>
<dbReference type="PANTHER" id="PTHR14453:SF70">
    <property type="entry name" value="PROTEIN MONO-ADP-RIBOSYLTRANSFERASE PARP9"/>
    <property type="match status" value="1"/>
</dbReference>
<dbReference type="Pfam" id="PF01661">
    <property type="entry name" value="Macro"/>
    <property type="match status" value="1"/>
</dbReference>
<dbReference type="GO" id="GO:0044389">
    <property type="term" value="F:ubiquitin-like protein ligase binding"/>
    <property type="evidence" value="ECO:0007669"/>
    <property type="project" value="TreeGrafter"/>
</dbReference>
<comment type="subcellular location">
    <subcellularLocation>
        <location evidence="1">Nucleus</location>
    </subcellularLocation>
</comment>
<dbReference type="InterPro" id="IPR052056">
    <property type="entry name" value="Mono-ARTD/PARP"/>
</dbReference>
<keyword evidence="4" id="KW-0520">NAD</keyword>
<name>A0A3B5M7T0_9TELE</name>
<evidence type="ECO:0000259" key="6">
    <source>
        <dbReference type="PROSITE" id="PS51154"/>
    </source>
</evidence>
<keyword evidence="3" id="KW-0808">Transferase</keyword>
<dbReference type="Ensembl" id="ENSXCOT00000019807.1">
    <property type="protein sequence ID" value="ENSXCOP00000019562.1"/>
    <property type="gene ID" value="ENSXCOG00000014704.1"/>
</dbReference>
<dbReference type="GO" id="GO:0070212">
    <property type="term" value="P:protein poly-ADP-ribosylation"/>
    <property type="evidence" value="ECO:0007669"/>
    <property type="project" value="TreeGrafter"/>
</dbReference>
<evidence type="ECO:0000313" key="7">
    <source>
        <dbReference type="Ensembl" id="ENSXCOP00000019562.1"/>
    </source>
</evidence>
<proteinExistence type="predicted"/>
<dbReference type="PROSITE" id="PS51154">
    <property type="entry name" value="MACRO"/>
    <property type="match status" value="1"/>
</dbReference>
<dbReference type="GO" id="GO:0060335">
    <property type="term" value="P:positive regulation of type II interferon-mediated signaling pathway"/>
    <property type="evidence" value="ECO:0007669"/>
    <property type="project" value="TreeGrafter"/>
</dbReference>
<reference evidence="7" key="1">
    <citation type="submission" date="2025-08" db="UniProtKB">
        <authorList>
            <consortium name="Ensembl"/>
        </authorList>
    </citation>
    <scope>IDENTIFICATION</scope>
</reference>
<dbReference type="Gene3D" id="3.40.220.10">
    <property type="entry name" value="Leucine Aminopeptidase, subunit E, domain 1"/>
    <property type="match status" value="1"/>
</dbReference>
<evidence type="ECO:0000256" key="5">
    <source>
        <dbReference type="ARBA" id="ARBA00023242"/>
    </source>
</evidence>
<dbReference type="InterPro" id="IPR002589">
    <property type="entry name" value="Macro_dom"/>
</dbReference>
<dbReference type="CDD" id="cd02907">
    <property type="entry name" value="Macro_Af1521_BAL-like"/>
    <property type="match status" value="1"/>
</dbReference>
<dbReference type="GO" id="GO:0005737">
    <property type="term" value="C:cytoplasm"/>
    <property type="evidence" value="ECO:0007669"/>
    <property type="project" value="TreeGrafter"/>
</dbReference>
<organism evidence="7 8">
    <name type="scientific">Xiphophorus couchianus</name>
    <name type="common">Monterrey platyfish</name>
    <dbReference type="NCBI Taxonomy" id="32473"/>
    <lineage>
        <taxon>Eukaryota</taxon>
        <taxon>Metazoa</taxon>
        <taxon>Chordata</taxon>
        <taxon>Craniata</taxon>
        <taxon>Vertebrata</taxon>
        <taxon>Euteleostomi</taxon>
        <taxon>Actinopterygii</taxon>
        <taxon>Neopterygii</taxon>
        <taxon>Teleostei</taxon>
        <taxon>Neoteleostei</taxon>
        <taxon>Acanthomorphata</taxon>
        <taxon>Ovalentaria</taxon>
        <taxon>Atherinomorphae</taxon>
        <taxon>Cyprinodontiformes</taxon>
        <taxon>Poeciliidae</taxon>
        <taxon>Poeciliinae</taxon>
        <taxon>Xiphophorus</taxon>
    </lineage>
</organism>
<dbReference type="SMART" id="SM00506">
    <property type="entry name" value="A1pp"/>
    <property type="match status" value="1"/>
</dbReference>
<dbReference type="PANTHER" id="PTHR14453">
    <property type="entry name" value="PARP/ZINC FINGER CCCH TYPE DOMAIN CONTAINING PROTEIN"/>
    <property type="match status" value="1"/>
</dbReference>
<dbReference type="STRING" id="32473.ENSXCOP00000019562"/>
<keyword evidence="2" id="KW-0328">Glycosyltransferase</keyword>
<dbReference type="GO" id="GO:1990404">
    <property type="term" value="F:NAD+-protein mono-ADP-ribosyltransferase activity"/>
    <property type="evidence" value="ECO:0007669"/>
    <property type="project" value="TreeGrafter"/>
</dbReference>